<organism evidence="7 8">
    <name type="scientific">Culex pipiens pipiens</name>
    <name type="common">Northern house mosquito</name>
    <dbReference type="NCBI Taxonomy" id="38569"/>
    <lineage>
        <taxon>Eukaryota</taxon>
        <taxon>Metazoa</taxon>
        <taxon>Ecdysozoa</taxon>
        <taxon>Arthropoda</taxon>
        <taxon>Hexapoda</taxon>
        <taxon>Insecta</taxon>
        <taxon>Pterygota</taxon>
        <taxon>Neoptera</taxon>
        <taxon>Endopterygota</taxon>
        <taxon>Diptera</taxon>
        <taxon>Nematocera</taxon>
        <taxon>Culicoidea</taxon>
        <taxon>Culicidae</taxon>
        <taxon>Culicinae</taxon>
        <taxon>Culicini</taxon>
        <taxon>Culex</taxon>
        <taxon>Culex</taxon>
    </lineage>
</organism>
<feature type="compositionally biased region" description="Basic and acidic residues" evidence="5">
    <location>
        <begin position="170"/>
        <end position="181"/>
    </location>
</feature>
<feature type="compositionally biased region" description="Low complexity" evidence="5">
    <location>
        <begin position="454"/>
        <end position="463"/>
    </location>
</feature>
<evidence type="ECO:0000256" key="2">
    <source>
        <dbReference type="ARBA" id="ARBA00005309"/>
    </source>
</evidence>
<comment type="subcellular location">
    <subcellularLocation>
        <location evidence="1">Nucleus</location>
    </subcellularLocation>
</comment>
<dbReference type="InterPro" id="IPR035441">
    <property type="entry name" value="TFIIS/LEDGF_dom_sf"/>
</dbReference>
<evidence type="ECO:0000256" key="1">
    <source>
        <dbReference type="ARBA" id="ARBA00004123"/>
    </source>
</evidence>
<dbReference type="CDD" id="cd05834">
    <property type="entry name" value="PWWP_HRP"/>
    <property type="match status" value="1"/>
</dbReference>
<keyword evidence="8" id="KW-1185">Reference proteome</keyword>
<accession>A0ABD1DKX1</accession>
<keyword evidence="4" id="KW-0539">Nucleus</keyword>
<feature type="region of interest" description="Disordered" evidence="5">
    <location>
        <begin position="137"/>
        <end position="263"/>
    </location>
</feature>
<dbReference type="SUPFAM" id="SSF140576">
    <property type="entry name" value="HIV integrase-binding domain"/>
    <property type="match status" value="1"/>
</dbReference>
<feature type="domain" description="PWWP" evidence="6">
    <location>
        <begin position="10"/>
        <end position="60"/>
    </location>
</feature>
<feature type="compositionally biased region" description="Low complexity" evidence="5">
    <location>
        <begin position="160"/>
        <end position="169"/>
    </location>
</feature>
<dbReference type="Gene3D" id="1.20.930.10">
    <property type="entry name" value="Conserved domain common to transcription factors TFIIS, elongin A, CRSP70"/>
    <property type="match status" value="1"/>
</dbReference>
<sequence>MVASKKSFKIGDLVFAKVKGYPPWPAKITKIEKSKYNVYFYGTGETANIKLEDLFAYSETKAKYATEKIMKRKGFKEAIVQIESALNGEDPSPIALGSGPSSSATADDSKADETLNTTEASKEKCAASFNASRISANSTVVDSSIKSEKDDTKNGDESSVAAAATTTKETPAKPVKEETSKKAAKKATAAADSPSAAPKKTAPVKDEPVKDEAVAVASPAKEPQPEVVSRSGRKIKPKRYLDGEEEEPAVAPSPAKKRATSTTKVEKVAPTAAAVAPTVAAAPAKKPNPFDKIESERVYFLKLERELVELNLEIKSCVGLAKADPEKCVELMEQYQQLKVTPTMLKKNPNCVETMKRLRKYVGNAKAWNMADEERIKFDFQAQQIRTKAEQIYNQFKTMFSVPEGTVPFWEAFGEEVNKFQQRTKHLSQEELFLLVDEGDIEQNMNDDEKNGCSTDANNATAADAEDKKNNDNSSSSSSPDKSASESLTET</sequence>
<feature type="region of interest" description="Disordered" evidence="5">
    <location>
        <begin position="89"/>
        <end position="120"/>
    </location>
</feature>
<dbReference type="InterPro" id="IPR036218">
    <property type="entry name" value="HIVI-bd_sf"/>
</dbReference>
<feature type="compositionally biased region" description="Low complexity" evidence="5">
    <location>
        <begin position="186"/>
        <end position="201"/>
    </location>
</feature>
<protein>
    <recommendedName>
        <fullName evidence="6">PWWP domain-containing protein</fullName>
    </recommendedName>
</protein>
<dbReference type="GO" id="GO:0005634">
    <property type="term" value="C:nucleus"/>
    <property type="evidence" value="ECO:0007669"/>
    <property type="project" value="UniProtKB-SubCell"/>
</dbReference>
<evidence type="ECO:0000256" key="4">
    <source>
        <dbReference type="ARBA" id="ARBA00023242"/>
    </source>
</evidence>
<feature type="compositionally biased region" description="Basic and acidic residues" evidence="5">
    <location>
        <begin position="203"/>
        <end position="213"/>
    </location>
</feature>
<evidence type="ECO:0000256" key="5">
    <source>
        <dbReference type="SAM" id="MobiDB-lite"/>
    </source>
</evidence>
<reference evidence="7 8" key="1">
    <citation type="submission" date="2024-05" db="EMBL/GenBank/DDBJ databases">
        <title>Culex pipiens pipiens assembly and annotation.</title>
        <authorList>
            <person name="Alout H."/>
            <person name="Durand T."/>
        </authorList>
    </citation>
    <scope>NUCLEOTIDE SEQUENCE [LARGE SCALE GENOMIC DNA]</scope>
    <source>
        <strain evidence="7">HA-2024</strain>
        <tissue evidence="7">Whole body</tissue>
    </source>
</reference>
<comment type="caution">
    <text evidence="7">The sequence shown here is derived from an EMBL/GenBank/DDBJ whole genome shotgun (WGS) entry which is preliminary data.</text>
</comment>
<dbReference type="Pfam" id="PF00855">
    <property type="entry name" value="PWWP"/>
    <property type="match status" value="1"/>
</dbReference>
<evidence type="ECO:0000259" key="6">
    <source>
        <dbReference type="PROSITE" id="PS50812"/>
    </source>
</evidence>
<evidence type="ECO:0000313" key="7">
    <source>
        <dbReference type="EMBL" id="KAL1400386.1"/>
    </source>
</evidence>
<evidence type="ECO:0000313" key="8">
    <source>
        <dbReference type="Proteomes" id="UP001562425"/>
    </source>
</evidence>
<dbReference type="PROSITE" id="PS50812">
    <property type="entry name" value="PWWP"/>
    <property type="match status" value="1"/>
</dbReference>
<feature type="compositionally biased region" description="Low complexity" evidence="5">
    <location>
        <begin position="472"/>
        <end position="491"/>
    </location>
</feature>
<dbReference type="Gene3D" id="2.30.30.140">
    <property type="match status" value="1"/>
</dbReference>
<dbReference type="SMART" id="SM00293">
    <property type="entry name" value="PWWP"/>
    <property type="match status" value="1"/>
</dbReference>
<gene>
    <name evidence="7" type="ORF">pipiens_007479</name>
</gene>
<dbReference type="EMBL" id="JBEHCU010005260">
    <property type="protein sequence ID" value="KAL1400386.1"/>
    <property type="molecule type" value="Genomic_DNA"/>
</dbReference>
<dbReference type="SUPFAM" id="SSF63748">
    <property type="entry name" value="Tudor/PWWP/MBT"/>
    <property type="match status" value="1"/>
</dbReference>
<dbReference type="Pfam" id="PF11467">
    <property type="entry name" value="LEDGF"/>
    <property type="match status" value="1"/>
</dbReference>
<evidence type="ECO:0000256" key="3">
    <source>
        <dbReference type="ARBA" id="ARBA00023054"/>
    </source>
</evidence>
<dbReference type="InterPro" id="IPR021567">
    <property type="entry name" value="LEDGF_IBD"/>
</dbReference>
<dbReference type="InterPro" id="IPR000313">
    <property type="entry name" value="PWWP_dom"/>
</dbReference>
<comment type="similarity">
    <text evidence="2">Belongs to the HDGF family.</text>
</comment>
<feature type="compositionally biased region" description="Basic and acidic residues" evidence="5">
    <location>
        <begin position="145"/>
        <end position="156"/>
    </location>
</feature>
<name>A0ABD1DKX1_CULPP</name>
<keyword evidence="3" id="KW-0175">Coiled coil</keyword>
<dbReference type="AlphaFoldDB" id="A0ABD1DKX1"/>
<proteinExistence type="inferred from homology"/>
<feature type="region of interest" description="Disordered" evidence="5">
    <location>
        <begin position="443"/>
        <end position="491"/>
    </location>
</feature>
<dbReference type="PANTHER" id="PTHR12550:SF70">
    <property type="entry name" value="JIL-1 ANCHORING AND STABILIZING PROTEIN, ISOFORM A"/>
    <property type="match status" value="1"/>
</dbReference>
<dbReference type="PANTHER" id="PTHR12550">
    <property type="entry name" value="HEPATOMA-DERIVED GROWTH FACTOR-RELATED"/>
    <property type="match status" value="1"/>
</dbReference>
<dbReference type="Proteomes" id="UP001562425">
    <property type="component" value="Unassembled WGS sequence"/>
</dbReference>